<dbReference type="AlphaFoldDB" id="A0A1F4Q0Y5"/>
<dbReference type="InterPro" id="IPR036097">
    <property type="entry name" value="HisK_dim/P_sf"/>
</dbReference>
<feature type="domain" description="HAMP" evidence="12">
    <location>
        <begin position="206"/>
        <end position="260"/>
    </location>
</feature>
<dbReference type="PROSITE" id="PS50109">
    <property type="entry name" value="HIS_KIN"/>
    <property type="match status" value="1"/>
</dbReference>
<dbReference type="GO" id="GO:0009927">
    <property type="term" value="F:histidine phosphotransfer kinase activity"/>
    <property type="evidence" value="ECO:0007669"/>
    <property type="project" value="TreeGrafter"/>
</dbReference>
<dbReference type="SMART" id="SM00387">
    <property type="entry name" value="HATPase_c"/>
    <property type="match status" value="1"/>
</dbReference>
<dbReference type="SUPFAM" id="SSF47384">
    <property type="entry name" value="Homodimeric domain of signal transducing histidine kinase"/>
    <property type="match status" value="1"/>
</dbReference>
<dbReference type="InterPro" id="IPR003660">
    <property type="entry name" value="HAMP_dom"/>
</dbReference>
<dbReference type="PRINTS" id="PR00344">
    <property type="entry name" value="BCTRLSENSOR"/>
</dbReference>
<keyword evidence="4" id="KW-0597">Phosphoprotein</keyword>
<evidence type="ECO:0000313" key="14">
    <source>
        <dbReference type="Proteomes" id="UP000178724"/>
    </source>
</evidence>
<dbReference type="FunFam" id="3.30.565.10:FF:000006">
    <property type="entry name" value="Sensor histidine kinase WalK"/>
    <property type="match status" value="1"/>
</dbReference>
<sequence>MNGLFMFFKHSLIPKAAGLVVFVLIISFGAYFAVSNAVLSDLFKKSAIKSANTTFNVLDPMLRHLMMTNNQPELQRLVAALSKDFALIQVVRWDGVIRKSSDLKNLDKKFNISGLDLPAALKGKAIDGLRKTGKGEMVYSSLRPIPAEAACYKCHDRDLSVLGAIQTDIDWRPIQSQINFIRSFSLAVALAGIAGLGLLLGFSVYQVIIRRIVDLSGFAQGVTSLEFDASKKIKVAGQDEISSLAGALNKMIDNLAASRTEREKAELAVVRMNEELEKRVEERTAELKRAQMATQHLLRSVKDDKEKIDKLYEDLKGIDRMKTEFMSVISHELRTPLTPVLGYTSFFLEEKFGPLAPQYRESAKIIEKESKHLLALIDSILDVARLERGGQLTLNKEPVFIGTLVDELIDLMRPQSESRQIEIRAELDRNLPALQLDPVKIGRLLTNLLGNALKFTPKGGKVLITGSVKDKSVEVRIADNGIGLAKENLEKIFEKFSQLDSSTTRVAGGLGLGLVFAKEIVEAHGGKIWAESAGLGRGSAFIFTLPIV</sequence>
<dbReference type="Proteomes" id="UP000178724">
    <property type="component" value="Unassembled WGS sequence"/>
</dbReference>
<feature type="domain" description="Histidine kinase" evidence="11">
    <location>
        <begin position="328"/>
        <end position="548"/>
    </location>
</feature>
<evidence type="ECO:0000259" key="11">
    <source>
        <dbReference type="PROSITE" id="PS50109"/>
    </source>
</evidence>
<reference evidence="13 14" key="1">
    <citation type="journal article" date="2016" name="Nat. Commun.">
        <title>Thousands of microbial genomes shed light on interconnected biogeochemical processes in an aquifer system.</title>
        <authorList>
            <person name="Anantharaman K."/>
            <person name="Brown C.T."/>
            <person name="Hug L.A."/>
            <person name="Sharon I."/>
            <person name="Castelle C.J."/>
            <person name="Probst A.J."/>
            <person name="Thomas B.C."/>
            <person name="Singh A."/>
            <person name="Wilkins M.J."/>
            <person name="Karaoz U."/>
            <person name="Brodie E.L."/>
            <person name="Williams K.H."/>
            <person name="Hubbard S.S."/>
            <person name="Banfield J.F."/>
        </authorList>
    </citation>
    <scope>NUCLEOTIDE SEQUENCE [LARGE SCALE GENOMIC DNA]</scope>
</reference>
<keyword evidence="8 10" id="KW-0472">Membrane</keyword>
<dbReference type="Pfam" id="PF00512">
    <property type="entry name" value="HisKA"/>
    <property type="match status" value="1"/>
</dbReference>
<evidence type="ECO:0000256" key="9">
    <source>
        <dbReference type="SAM" id="Coils"/>
    </source>
</evidence>
<dbReference type="Pfam" id="PF02518">
    <property type="entry name" value="HATPase_c"/>
    <property type="match status" value="1"/>
</dbReference>
<dbReference type="SMART" id="SM00388">
    <property type="entry name" value="HisKA"/>
    <property type="match status" value="1"/>
</dbReference>
<keyword evidence="9" id="KW-0175">Coiled coil</keyword>
<evidence type="ECO:0000256" key="3">
    <source>
        <dbReference type="ARBA" id="ARBA00012438"/>
    </source>
</evidence>
<dbReference type="InterPro" id="IPR003661">
    <property type="entry name" value="HisK_dim/P_dom"/>
</dbReference>
<dbReference type="EC" id="2.7.13.3" evidence="3"/>
<evidence type="ECO:0000256" key="8">
    <source>
        <dbReference type="ARBA" id="ARBA00023136"/>
    </source>
</evidence>
<evidence type="ECO:0000256" key="5">
    <source>
        <dbReference type="ARBA" id="ARBA00022679"/>
    </source>
</evidence>
<dbReference type="InterPro" id="IPR036890">
    <property type="entry name" value="HATPase_C_sf"/>
</dbReference>
<name>A0A1F4Q0Y5_UNCSA</name>
<keyword evidence="5" id="KW-0808">Transferase</keyword>
<dbReference type="InterPro" id="IPR005467">
    <property type="entry name" value="His_kinase_dom"/>
</dbReference>
<dbReference type="GO" id="GO:0005886">
    <property type="term" value="C:plasma membrane"/>
    <property type="evidence" value="ECO:0007669"/>
    <property type="project" value="TreeGrafter"/>
</dbReference>
<evidence type="ECO:0000256" key="10">
    <source>
        <dbReference type="SAM" id="Phobius"/>
    </source>
</evidence>
<dbReference type="InterPro" id="IPR003594">
    <property type="entry name" value="HATPase_dom"/>
</dbReference>
<comment type="catalytic activity">
    <reaction evidence="1">
        <text>ATP + protein L-histidine = ADP + protein N-phospho-L-histidine.</text>
        <dbReference type="EC" id="2.7.13.3"/>
    </reaction>
</comment>
<comment type="caution">
    <text evidence="13">The sequence shown here is derived from an EMBL/GenBank/DDBJ whole genome shotgun (WGS) entry which is preliminary data.</text>
</comment>
<accession>A0A1F4Q0Y5</accession>
<evidence type="ECO:0000256" key="7">
    <source>
        <dbReference type="ARBA" id="ARBA00023012"/>
    </source>
</evidence>
<evidence type="ECO:0000259" key="12">
    <source>
        <dbReference type="PROSITE" id="PS50885"/>
    </source>
</evidence>
<protein>
    <recommendedName>
        <fullName evidence="3">histidine kinase</fullName>
        <ecNumber evidence="3">2.7.13.3</ecNumber>
    </recommendedName>
</protein>
<keyword evidence="10" id="KW-1133">Transmembrane helix</keyword>
<dbReference type="InterPro" id="IPR004358">
    <property type="entry name" value="Sig_transdc_His_kin-like_C"/>
</dbReference>
<dbReference type="Gene3D" id="3.30.565.10">
    <property type="entry name" value="Histidine kinase-like ATPase, C-terminal domain"/>
    <property type="match status" value="1"/>
</dbReference>
<keyword evidence="6" id="KW-0418">Kinase</keyword>
<feature type="transmembrane region" description="Helical" evidence="10">
    <location>
        <begin position="184"/>
        <end position="205"/>
    </location>
</feature>
<keyword evidence="10" id="KW-0812">Transmembrane</keyword>
<evidence type="ECO:0000256" key="6">
    <source>
        <dbReference type="ARBA" id="ARBA00022777"/>
    </source>
</evidence>
<dbReference type="PANTHER" id="PTHR43047:SF72">
    <property type="entry name" value="OSMOSENSING HISTIDINE PROTEIN KINASE SLN1"/>
    <property type="match status" value="1"/>
</dbReference>
<dbReference type="Gene3D" id="6.10.340.10">
    <property type="match status" value="1"/>
</dbReference>
<dbReference type="EMBL" id="METM01000032">
    <property type="protein sequence ID" value="OGB88932.1"/>
    <property type="molecule type" value="Genomic_DNA"/>
</dbReference>
<dbReference type="GO" id="GO:0000155">
    <property type="term" value="F:phosphorelay sensor kinase activity"/>
    <property type="evidence" value="ECO:0007669"/>
    <property type="project" value="InterPro"/>
</dbReference>
<feature type="coiled-coil region" evidence="9">
    <location>
        <begin position="248"/>
        <end position="293"/>
    </location>
</feature>
<proteinExistence type="predicted"/>
<evidence type="ECO:0000256" key="2">
    <source>
        <dbReference type="ARBA" id="ARBA00004370"/>
    </source>
</evidence>
<dbReference type="PANTHER" id="PTHR43047">
    <property type="entry name" value="TWO-COMPONENT HISTIDINE PROTEIN KINASE"/>
    <property type="match status" value="1"/>
</dbReference>
<evidence type="ECO:0000256" key="4">
    <source>
        <dbReference type="ARBA" id="ARBA00022553"/>
    </source>
</evidence>
<feature type="transmembrane region" description="Helical" evidence="10">
    <location>
        <begin position="16"/>
        <end position="39"/>
    </location>
</feature>
<dbReference type="CDD" id="cd00082">
    <property type="entry name" value="HisKA"/>
    <property type="match status" value="1"/>
</dbReference>
<dbReference type="FunFam" id="1.10.287.130:FF:000001">
    <property type="entry name" value="Two-component sensor histidine kinase"/>
    <property type="match status" value="1"/>
</dbReference>
<comment type="subcellular location">
    <subcellularLocation>
        <location evidence="2">Membrane</location>
    </subcellularLocation>
</comment>
<dbReference type="CDD" id="cd06225">
    <property type="entry name" value="HAMP"/>
    <property type="match status" value="1"/>
</dbReference>
<evidence type="ECO:0000256" key="1">
    <source>
        <dbReference type="ARBA" id="ARBA00000085"/>
    </source>
</evidence>
<dbReference type="Gene3D" id="3.30.450.290">
    <property type="match status" value="1"/>
</dbReference>
<organism evidence="13 14">
    <name type="scientific">candidate division WOR-1 bacterium RIFCSPHIGHO2_01_FULL_53_15</name>
    <dbReference type="NCBI Taxonomy" id="1802564"/>
    <lineage>
        <taxon>Bacteria</taxon>
        <taxon>Bacillati</taxon>
        <taxon>Saganbacteria</taxon>
    </lineage>
</organism>
<keyword evidence="7" id="KW-0902">Two-component regulatory system</keyword>
<dbReference type="Gene3D" id="1.10.287.130">
    <property type="match status" value="1"/>
</dbReference>
<gene>
    <name evidence="13" type="ORF">A2625_00455</name>
</gene>
<evidence type="ECO:0000313" key="13">
    <source>
        <dbReference type="EMBL" id="OGB88932.1"/>
    </source>
</evidence>
<dbReference type="PROSITE" id="PS50885">
    <property type="entry name" value="HAMP"/>
    <property type="match status" value="1"/>
</dbReference>
<dbReference type="SUPFAM" id="SSF55874">
    <property type="entry name" value="ATPase domain of HSP90 chaperone/DNA topoisomerase II/histidine kinase"/>
    <property type="match status" value="1"/>
</dbReference>